<protein>
    <recommendedName>
        <fullName evidence="5">glycine oxidase</fullName>
        <ecNumber evidence="5">1.4.3.19</ecNumber>
    </recommendedName>
</protein>
<proteinExistence type="predicted"/>
<sequence length="337" mass="36172">MNLAVVGGGVIGLTCALRAADAGWRVTVFDAGVSRRASDVAAGMLGSLGEGHPGEEALLELSAASVRLWPELLRRLDDPDIVAARDSLFVAFTAADMKYLHQLARFVWSSDDEVASRLTEVSATQVRAKEPMLSGRLQGGYQARGEMAVDNRRLLSALRRALADVGVEFIDARVTDLADVRADRILLAAGVDAARLWPGLRIYEAKGEVLRLGRTRWSVAPPRHVIRGRIDNRNVYLVPRGDGVVVGATQYESADPDDRTPQVGGVADLLSDACEIMPGLRTYDLTEVGAGLRPMTDDGVPVVERVDDRVVVAAGHGRNGILLAPHTADRVAELLTS</sequence>
<dbReference type="Gene3D" id="3.50.50.60">
    <property type="entry name" value="FAD/NAD(P)-binding domain"/>
    <property type="match status" value="1"/>
</dbReference>
<dbReference type="PANTHER" id="PTHR13847">
    <property type="entry name" value="SARCOSINE DEHYDROGENASE-RELATED"/>
    <property type="match status" value="1"/>
</dbReference>
<dbReference type="PANTHER" id="PTHR13847:SF289">
    <property type="entry name" value="GLYCINE OXIDASE"/>
    <property type="match status" value="1"/>
</dbReference>
<dbReference type="OrthoDB" id="3214401at2"/>
<accession>H0QXT3</accession>
<dbReference type="GO" id="GO:0005737">
    <property type="term" value="C:cytoplasm"/>
    <property type="evidence" value="ECO:0007669"/>
    <property type="project" value="TreeGrafter"/>
</dbReference>
<keyword evidence="2" id="KW-0784">Thiamine biosynthesis</keyword>
<dbReference type="GO" id="GO:0009229">
    <property type="term" value="P:thiamine diphosphate biosynthetic process"/>
    <property type="evidence" value="ECO:0007669"/>
    <property type="project" value="UniProtKB-UniPathway"/>
</dbReference>
<dbReference type="SUPFAM" id="SSF54373">
    <property type="entry name" value="FAD-linked reductases, C-terminal domain"/>
    <property type="match status" value="1"/>
</dbReference>
<evidence type="ECO:0000256" key="3">
    <source>
        <dbReference type="ARBA" id="ARBA00023002"/>
    </source>
</evidence>
<comment type="caution">
    <text evidence="7">The sequence shown here is derived from an EMBL/GenBank/DDBJ whole genome shotgun (WGS) entry which is preliminary data.</text>
</comment>
<comment type="catalytic activity">
    <reaction evidence="4">
        <text>glycine + O2 + H2O = glyoxylate + H2O2 + NH4(+)</text>
        <dbReference type="Rhea" id="RHEA:11532"/>
        <dbReference type="ChEBI" id="CHEBI:15377"/>
        <dbReference type="ChEBI" id="CHEBI:15379"/>
        <dbReference type="ChEBI" id="CHEBI:16240"/>
        <dbReference type="ChEBI" id="CHEBI:28938"/>
        <dbReference type="ChEBI" id="CHEBI:36655"/>
        <dbReference type="ChEBI" id="CHEBI:57305"/>
        <dbReference type="EC" id="1.4.3.19"/>
    </reaction>
</comment>
<evidence type="ECO:0000256" key="5">
    <source>
        <dbReference type="ARBA" id="ARBA00050018"/>
    </source>
</evidence>
<evidence type="ECO:0000256" key="2">
    <source>
        <dbReference type="ARBA" id="ARBA00022977"/>
    </source>
</evidence>
<dbReference type="NCBIfam" id="TIGR02352">
    <property type="entry name" value="thiamin_ThiO"/>
    <property type="match status" value="1"/>
</dbReference>
<evidence type="ECO:0000256" key="4">
    <source>
        <dbReference type="ARBA" id="ARBA00049872"/>
    </source>
</evidence>
<dbReference type="UniPathway" id="UPA00060"/>
<evidence type="ECO:0000313" key="7">
    <source>
        <dbReference type="EMBL" id="GAB17634.1"/>
    </source>
</evidence>
<dbReference type="Pfam" id="PF01266">
    <property type="entry name" value="DAO"/>
    <property type="match status" value="1"/>
</dbReference>
<name>H0QXT3_9ACTN</name>
<comment type="pathway">
    <text evidence="1">Cofactor biosynthesis; thiamine diphosphate biosynthesis.</text>
</comment>
<reference evidence="7 8" key="1">
    <citation type="submission" date="2011-12" db="EMBL/GenBank/DDBJ databases">
        <title>Whole genome shotgun sequence of Gordonia effusa NBRC 100432.</title>
        <authorList>
            <person name="Yoshida I."/>
            <person name="Takarada H."/>
            <person name="Hosoyama A."/>
            <person name="Tsuchikane K."/>
            <person name="Katsumata H."/>
            <person name="Yamazaki S."/>
            <person name="Fujita N."/>
        </authorList>
    </citation>
    <scope>NUCLEOTIDE SEQUENCE [LARGE SCALE GENOMIC DNA]</scope>
    <source>
        <strain evidence="7 8">NBRC 100432</strain>
    </source>
</reference>
<dbReference type="InterPro" id="IPR006076">
    <property type="entry name" value="FAD-dep_OxRdtase"/>
</dbReference>
<dbReference type="eggNOG" id="COG0665">
    <property type="taxonomic scope" value="Bacteria"/>
</dbReference>
<dbReference type="SUPFAM" id="SSF51905">
    <property type="entry name" value="FAD/NAD(P)-binding domain"/>
    <property type="match status" value="1"/>
</dbReference>
<dbReference type="GO" id="GO:0043799">
    <property type="term" value="F:glycine oxidase activity"/>
    <property type="evidence" value="ECO:0007669"/>
    <property type="project" value="UniProtKB-EC"/>
</dbReference>
<evidence type="ECO:0000313" key="8">
    <source>
        <dbReference type="Proteomes" id="UP000035034"/>
    </source>
</evidence>
<dbReference type="InterPro" id="IPR036188">
    <property type="entry name" value="FAD/NAD-bd_sf"/>
</dbReference>
<gene>
    <name evidence="7" type="primary">thiO</name>
    <name evidence="7" type="ORF">GOEFS_036_00730</name>
</gene>
<keyword evidence="8" id="KW-1185">Reference proteome</keyword>
<dbReference type="STRING" id="1077974.GOEFS_036_00730"/>
<organism evidence="7 8">
    <name type="scientific">Gordonia effusa NBRC 100432</name>
    <dbReference type="NCBI Taxonomy" id="1077974"/>
    <lineage>
        <taxon>Bacteria</taxon>
        <taxon>Bacillati</taxon>
        <taxon>Actinomycetota</taxon>
        <taxon>Actinomycetes</taxon>
        <taxon>Mycobacteriales</taxon>
        <taxon>Gordoniaceae</taxon>
        <taxon>Gordonia</taxon>
    </lineage>
</organism>
<keyword evidence="3" id="KW-0560">Oxidoreductase</keyword>
<dbReference type="AlphaFoldDB" id="H0QXT3"/>
<dbReference type="Gene3D" id="3.30.9.10">
    <property type="entry name" value="D-Amino Acid Oxidase, subunit A, domain 2"/>
    <property type="match status" value="1"/>
</dbReference>
<dbReference type="GO" id="GO:0050660">
    <property type="term" value="F:flavin adenine dinucleotide binding"/>
    <property type="evidence" value="ECO:0007669"/>
    <property type="project" value="InterPro"/>
</dbReference>
<dbReference type="InterPro" id="IPR012727">
    <property type="entry name" value="Gly_oxidase_ThiO"/>
</dbReference>
<evidence type="ECO:0000256" key="1">
    <source>
        <dbReference type="ARBA" id="ARBA00004948"/>
    </source>
</evidence>
<dbReference type="EMBL" id="BAEH01000036">
    <property type="protein sequence ID" value="GAB17634.1"/>
    <property type="molecule type" value="Genomic_DNA"/>
</dbReference>
<feature type="domain" description="FAD dependent oxidoreductase" evidence="6">
    <location>
        <begin position="3"/>
        <end position="334"/>
    </location>
</feature>
<dbReference type="RefSeq" id="WP_007316972.1">
    <property type="nucleotide sequence ID" value="NZ_BAEH01000036.1"/>
</dbReference>
<dbReference type="Proteomes" id="UP000035034">
    <property type="component" value="Unassembled WGS sequence"/>
</dbReference>
<dbReference type="GO" id="GO:0009228">
    <property type="term" value="P:thiamine biosynthetic process"/>
    <property type="evidence" value="ECO:0007669"/>
    <property type="project" value="UniProtKB-KW"/>
</dbReference>
<dbReference type="EC" id="1.4.3.19" evidence="5"/>
<evidence type="ECO:0000259" key="6">
    <source>
        <dbReference type="Pfam" id="PF01266"/>
    </source>
</evidence>